<feature type="transmembrane region" description="Helical" evidence="1">
    <location>
        <begin position="57"/>
        <end position="77"/>
    </location>
</feature>
<organism evidence="2 3">
    <name type="scientific">Drosophila hydei</name>
    <name type="common">Fruit fly</name>
    <dbReference type="NCBI Taxonomy" id="7224"/>
    <lineage>
        <taxon>Eukaryota</taxon>
        <taxon>Metazoa</taxon>
        <taxon>Ecdysozoa</taxon>
        <taxon>Arthropoda</taxon>
        <taxon>Hexapoda</taxon>
        <taxon>Insecta</taxon>
        <taxon>Pterygota</taxon>
        <taxon>Neoptera</taxon>
        <taxon>Endopterygota</taxon>
        <taxon>Diptera</taxon>
        <taxon>Brachycera</taxon>
        <taxon>Muscomorpha</taxon>
        <taxon>Ephydroidea</taxon>
        <taxon>Drosophilidae</taxon>
        <taxon>Drosophila</taxon>
    </lineage>
</organism>
<dbReference type="PROSITE" id="PS51257">
    <property type="entry name" value="PROKAR_LIPOPROTEIN"/>
    <property type="match status" value="1"/>
</dbReference>
<dbReference type="AlphaFoldDB" id="A0A6J1MFQ7"/>
<keyword evidence="1" id="KW-0812">Transmembrane</keyword>
<name>A0A6J1MFQ7_DROHY</name>
<proteinExistence type="predicted"/>
<feature type="transmembrane region" description="Helical" evidence="1">
    <location>
        <begin position="84"/>
        <end position="106"/>
    </location>
</feature>
<feature type="transmembrane region" description="Helical" evidence="1">
    <location>
        <begin position="126"/>
        <end position="147"/>
    </location>
</feature>
<gene>
    <name evidence="3" type="primary">LOC111604402</name>
</gene>
<reference evidence="3" key="1">
    <citation type="submission" date="2025-08" db="UniProtKB">
        <authorList>
            <consortium name="RefSeq"/>
        </authorList>
    </citation>
    <scope>IDENTIFICATION</scope>
    <source>
        <strain evidence="3">15085-1641.00</strain>
        <tissue evidence="3">Whole body</tissue>
    </source>
</reference>
<keyword evidence="1" id="KW-0472">Membrane</keyword>
<dbReference type="OMA" id="SGMNIDY"/>
<evidence type="ECO:0000313" key="2">
    <source>
        <dbReference type="Proteomes" id="UP000504633"/>
    </source>
</evidence>
<accession>A0A6J1MFQ7</accession>
<keyword evidence="2" id="KW-1185">Reference proteome</keyword>
<protein>
    <submittedName>
        <fullName evidence="3">Uncharacterized protein LOC111604402</fullName>
    </submittedName>
</protein>
<evidence type="ECO:0000256" key="1">
    <source>
        <dbReference type="SAM" id="Phobius"/>
    </source>
</evidence>
<dbReference type="RefSeq" id="XP_023178222.2">
    <property type="nucleotide sequence ID" value="XM_023322454.2"/>
</dbReference>
<dbReference type="KEGG" id="dhe:111604402"/>
<keyword evidence="1" id="KW-1133">Transmembrane helix</keyword>
<dbReference type="Proteomes" id="UP000504633">
    <property type="component" value="Unplaced"/>
</dbReference>
<dbReference type="OrthoDB" id="7474909at2759"/>
<feature type="transmembrane region" description="Helical" evidence="1">
    <location>
        <begin position="12"/>
        <end position="37"/>
    </location>
</feature>
<dbReference type="GeneID" id="111604402"/>
<evidence type="ECO:0000313" key="3">
    <source>
        <dbReference type="RefSeq" id="XP_023178222.2"/>
    </source>
</evidence>
<sequence length="158" mass="18086">MCHARRCCFCLSLRAGCVLISLFSIFSCVLNIDYILWVVDDSRDAKIYFPEFTNSNVILQMVPEFATFVASVSLFIYAVGYCKFLVLTYVVITVAQISYFVLYSIVSTVMGTNLIVNAGKPHIIAYWLYLPYNLGTSLYFIYIALSYDQQQRLAQRQN</sequence>